<dbReference type="SUPFAM" id="SSF109905">
    <property type="entry name" value="Surp module (SWAP domain)"/>
    <property type="match status" value="1"/>
</dbReference>
<dbReference type="SMART" id="SM00648">
    <property type="entry name" value="SWAP"/>
    <property type="match status" value="1"/>
</dbReference>
<sequence>QIPEQKLKAFSIGTMGKRQPSKRELEEQRKKEQEKAAAQAFEEFVATFQEPANKTGKVWVKAGTYDAGKRQEDTKEKGKLYKPQSRIELPSEKNSAEKAQEYARLLGERMKPERPGKKREKEKKKSNLELFKEELKIIDQEEREERHKYKGAIRSRSEIDTEVVKSTTNPQFLPRDFSSSDLGHIIFILANGPYFPNTSINCCSSIDLWNLPQNKTEPFRYFQKYNKQTIGKLIWHIEMNCWLTITYKYLQYVFQDLSCRLLLNRNEVDILIFLLNHIWGKRILILPKLFFLPFLMNLMKFKYSMEYLPKSLSCQSNVPRMRPNEPYPVNPDDSDKVDKILPQALVKVVMPTDRNLLMLIHHMIEYVIREGPMFEAMIMNRELSNPLFRFLFDNQSPAHTYYRWKLFSLLQGDSQKEWRLQEFRMFKGGSIWRPPPMNLYTQGMPDELVERDDDKKGGLSPAQRDRLEQLIRHMTPERLKVADAMVFCIEHAEAADEICDCIVESLSNSDTVLYKKVARLYLVSDILHNCSIKITNASNYRRCLENRLQEIFQQAYLTYCNLESRLKAENYKLRVLQIFKAWDDWAVYPRDFLLKLKATFLGTPITVSPSFQDEEIEEELPPDRMSDPDLDGEMMNNEMEPDDLDGVPLDGAALLKGAYKHIDDIDGIPKNHQSNVLNDTMDEDIDGVPLNASGRNDRNNQAQKRKQPAGAFVPSRWEEMDEAKRREQEELDGAPMADGSSGPDDSMDSCRDAQEEARRQRLREIEVKVMQYQDELESGKRVLKIGWTVAQQIEHHRKKLLRKSEKAEKEKIPDKSLRRSASPDDSSDSRYRRSKRSKSSTPSPPPSKRSSYRSRRSRSPPSRKSPSRKSPSLSRRRGSGSRKRRGSSPDSPRDSRRRRGAGSSPESTPTHHSSSSHKKHSSRHKHKHRH</sequence>
<dbReference type="PANTHER" id="PTHR23140:SF0">
    <property type="entry name" value="U2 SNRNP-ASSOCIATED SURP MOTIF-CONTAINING PROTEIN"/>
    <property type="match status" value="1"/>
</dbReference>
<proteinExistence type="predicted"/>
<dbReference type="Pfam" id="PF08312">
    <property type="entry name" value="cwf21"/>
    <property type="match status" value="1"/>
</dbReference>
<dbReference type="InterPro" id="IPR000061">
    <property type="entry name" value="Surp"/>
</dbReference>
<dbReference type="EMBL" id="ACPB03003685">
    <property type="status" value="NOT_ANNOTATED_CDS"/>
    <property type="molecule type" value="Genomic_DNA"/>
</dbReference>
<dbReference type="InterPro" id="IPR013170">
    <property type="entry name" value="mRNA_splic_Cwf21_dom"/>
</dbReference>
<evidence type="ECO:0000313" key="3">
    <source>
        <dbReference type="Proteomes" id="UP000015103"/>
    </source>
</evidence>
<dbReference type="Gene3D" id="1.10.10.790">
    <property type="entry name" value="Surp module"/>
    <property type="match status" value="1"/>
</dbReference>
<feature type="region of interest" description="Disordered" evidence="1">
    <location>
        <begin position="794"/>
        <end position="930"/>
    </location>
</feature>
<feature type="compositionally biased region" description="Basic residues" evidence="1">
    <location>
        <begin position="914"/>
        <end position="930"/>
    </location>
</feature>
<keyword evidence="3" id="KW-1185">Reference proteome</keyword>
<dbReference type="InterPro" id="IPR006569">
    <property type="entry name" value="CID_dom"/>
</dbReference>
<dbReference type="PROSITE" id="PS50128">
    <property type="entry name" value="SURP"/>
    <property type="match status" value="1"/>
</dbReference>
<feature type="compositionally biased region" description="Basic and acidic residues" evidence="1">
    <location>
        <begin position="716"/>
        <end position="728"/>
    </location>
</feature>
<dbReference type="HOGENOM" id="CLU_010743_1_0_1"/>
<organism evidence="2 3">
    <name type="scientific">Rhodnius prolixus</name>
    <name type="common">Triatomid bug</name>
    <dbReference type="NCBI Taxonomy" id="13249"/>
    <lineage>
        <taxon>Eukaryota</taxon>
        <taxon>Metazoa</taxon>
        <taxon>Ecdysozoa</taxon>
        <taxon>Arthropoda</taxon>
        <taxon>Hexapoda</taxon>
        <taxon>Insecta</taxon>
        <taxon>Pterygota</taxon>
        <taxon>Neoptera</taxon>
        <taxon>Paraneoptera</taxon>
        <taxon>Hemiptera</taxon>
        <taxon>Heteroptera</taxon>
        <taxon>Panheteroptera</taxon>
        <taxon>Cimicomorpha</taxon>
        <taxon>Reduviidae</taxon>
        <taxon>Triatominae</taxon>
        <taxon>Rhodnius</taxon>
    </lineage>
</organism>
<dbReference type="InterPro" id="IPR051485">
    <property type="entry name" value="SR-CTD_assoc_factor"/>
</dbReference>
<feature type="compositionally biased region" description="Basic and acidic residues" evidence="1">
    <location>
        <begin position="21"/>
        <end position="35"/>
    </location>
</feature>
<dbReference type="InterPro" id="IPR047488">
    <property type="entry name" value="SR140_cwf21"/>
</dbReference>
<dbReference type="Proteomes" id="UP000015103">
    <property type="component" value="Unassembled WGS sequence"/>
</dbReference>
<dbReference type="Pfam" id="PF04818">
    <property type="entry name" value="CID"/>
    <property type="match status" value="1"/>
</dbReference>
<feature type="compositionally biased region" description="Basic and acidic residues" evidence="1">
    <location>
        <begin position="802"/>
        <end position="817"/>
    </location>
</feature>
<feature type="compositionally biased region" description="Basic and acidic residues" evidence="1">
    <location>
        <begin position="748"/>
        <end position="758"/>
    </location>
</feature>
<dbReference type="GO" id="GO:0005634">
    <property type="term" value="C:nucleus"/>
    <property type="evidence" value="ECO:0007669"/>
    <property type="project" value="TreeGrafter"/>
</dbReference>
<dbReference type="Gene3D" id="6.10.140.420">
    <property type="match status" value="1"/>
</dbReference>
<dbReference type="InterPro" id="IPR008942">
    <property type="entry name" value="ENTH_VHS"/>
</dbReference>
<reference evidence="2" key="1">
    <citation type="submission" date="2015-05" db="UniProtKB">
        <authorList>
            <consortium name="EnsemblMetazoa"/>
        </authorList>
    </citation>
    <scope>IDENTIFICATION</scope>
</reference>
<feature type="region of interest" description="Disordered" evidence="1">
    <location>
        <begin position="1"/>
        <end position="35"/>
    </location>
</feature>
<dbReference type="EnsemblMetazoa" id="RPRC004737-RA">
    <property type="protein sequence ID" value="RPRC004737-PA"/>
    <property type="gene ID" value="RPRC004737"/>
</dbReference>
<dbReference type="AlphaFoldDB" id="T1HL13"/>
<dbReference type="PROSITE" id="PS51391">
    <property type="entry name" value="CID"/>
    <property type="match status" value="1"/>
</dbReference>
<feature type="compositionally biased region" description="Basic residues" evidence="1">
    <location>
        <begin position="874"/>
        <end position="886"/>
    </location>
</feature>
<dbReference type="PANTHER" id="PTHR23140">
    <property type="entry name" value="RNA PROCESSING PROTEIN LD23810P"/>
    <property type="match status" value="1"/>
</dbReference>
<dbReference type="CDD" id="cd21370">
    <property type="entry name" value="cwf21_SR140"/>
    <property type="match status" value="1"/>
</dbReference>
<dbReference type="SMART" id="SM01115">
    <property type="entry name" value="cwf21"/>
    <property type="match status" value="1"/>
</dbReference>
<dbReference type="STRING" id="13249.T1HL13"/>
<dbReference type="SMART" id="SM00582">
    <property type="entry name" value="RPR"/>
    <property type="match status" value="1"/>
</dbReference>
<feature type="region of interest" description="Disordered" evidence="1">
    <location>
        <begin position="664"/>
        <end position="758"/>
    </location>
</feature>
<dbReference type="GO" id="GO:0006396">
    <property type="term" value="P:RNA processing"/>
    <property type="evidence" value="ECO:0007669"/>
    <property type="project" value="InterPro"/>
</dbReference>
<feature type="region of interest" description="Disordered" evidence="1">
    <location>
        <begin position="69"/>
        <end position="96"/>
    </location>
</feature>
<evidence type="ECO:0008006" key="4">
    <source>
        <dbReference type="Google" id="ProtNLM"/>
    </source>
</evidence>
<dbReference type="EMBL" id="ACPB03003686">
    <property type="status" value="NOT_ANNOTATED_CDS"/>
    <property type="molecule type" value="Genomic_DNA"/>
</dbReference>
<dbReference type="InterPro" id="IPR035967">
    <property type="entry name" value="SWAP/Surp_sf"/>
</dbReference>
<accession>T1HL13</accession>
<feature type="compositionally biased region" description="Basic and acidic residues" evidence="1">
    <location>
        <begin position="69"/>
        <end position="79"/>
    </location>
</feature>
<protein>
    <recommendedName>
        <fullName evidence="4">Splicing regulator</fullName>
    </recommendedName>
</protein>
<dbReference type="EMBL" id="ACPB03003684">
    <property type="status" value="NOT_ANNOTATED_CDS"/>
    <property type="molecule type" value="Genomic_DNA"/>
</dbReference>
<dbReference type="Pfam" id="PF01805">
    <property type="entry name" value="Surp"/>
    <property type="match status" value="1"/>
</dbReference>
<dbReference type="FunCoup" id="T1HL13">
    <property type="interactions" value="2289"/>
</dbReference>
<name>T1HL13_RHOPR</name>
<evidence type="ECO:0000313" key="2">
    <source>
        <dbReference type="EnsemblMetazoa" id="RPRC004737-PA"/>
    </source>
</evidence>
<dbReference type="SUPFAM" id="SSF48464">
    <property type="entry name" value="ENTH/VHS domain"/>
    <property type="match status" value="1"/>
</dbReference>
<feature type="compositionally biased region" description="Low complexity" evidence="1">
    <location>
        <begin position="735"/>
        <end position="744"/>
    </location>
</feature>
<dbReference type="EMBL" id="ACPB03003683">
    <property type="status" value="NOT_ANNOTATED_CDS"/>
    <property type="molecule type" value="Genomic_DNA"/>
</dbReference>
<dbReference type="Gene3D" id="1.25.40.90">
    <property type="match status" value="1"/>
</dbReference>
<dbReference type="GO" id="GO:0003723">
    <property type="term" value="F:RNA binding"/>
    <property type="evidence" value="ECO:0007669"/>
    <property type="project" value="InterPro"/>
</dbReference>
<dbReference type="VEuPathDB" id="VectorBase:RPRC004737"/>
<dbReference type="eggNOG" id="KOG0151">
    <property type="taxonomic scope" value="Eukaryota"/>
</dbReference>
<feature type="compositionally biased region" description="Low complexity" evidence="1">
    <location>
        <begin position="859"/>
        <end position="873"/>
    </location>
</feature>
<evidence type="ECO:0000256" key="1">
    <source>
        <dbReference type="SAM" id="MobiDB-lite"/>
    </source>
</evidence>
<dbReference type="InParanoid" id="T1HL13"/>
<dbReference type="OMA" id="EYDNHER"/>